<evidence type="ECO:0000256" key="7">
    <source>
        <dbReference type="SAM" id="MobiDB-lite"/>
    </source>
</evidence>
<comment type="similarity">
    <text evidence="2">Belongs to the Ca(2+):cation antiporter (CaCA) (TC 2.A.19) family.</text>
</comment>
<feature type="transmembrane region" description="Helical" evidence="8">
    <location>
        <begin position="805"/>
        <end position="824"/>
    </location>
</feature>
<accession>A0A0H2RHX8</accession>
<dbReference type="InParanoid" id="A0A0H2RHX8"/>
<reference evidence="10 11" key="1">
    <citation type="submission" date="2015-04" db="EMBL/GenBank/DDBJ databases">
        <title>Complete genome sequence of Schizopora paradoxa KUC8140, a cosmopolitan wood degrader in East Asia.</title>
        <authorList>
            <consortium name="DOE Joint Genome Institute"/>
            <person name="Min B."/>
            <person name="Park H."/>
            <person name="Jang Y."/>
            <person name="Kim J.-J."/>
            <person name="Kim K.H."/>
            <person name="Pangilinan J."/>
            <person name="Lipzen A."/>
            <person name="Riley R."/>
            <person name="Grigoriev I.V."/>
            <person name="Spatafora J.W."/>
            <person name="Choi I.-G."/>
        </authorList>
    </citation>
    <scope>NUCLEOTIDE SEQUENCE [LARGE SCALE GENOMIC DNA]</scope>
    <source>
        <strain evidence="10 11">KUC8140</strain>
    </source>
</reference>
<dbReference type="InterPro" id="IPR051359">
    <property type="entry name" value="CaCA_antiporter"/>
</dbReference>
<feature type="transmembrane region" description="Helical" evidence="8">
    <location>
        <begin position="178"/>
        <end position="199"/>
    </location>
</feature>
<evidence type="ECO:0000313" key="11">
    <source>
        <dbReference type="Proteomes" id="UP000053477"/>
    </source>
</evidence>
<dbReference type="FunCoup" id="A0A0H2RHX8">
    <property type="interactions" value="46"/>
</dbReference>
<comment type="subcellular location">
    <subcellularLocation>
        <location evidence="1">Membrane</location>
        <topology evidence="1">Multi-pass membrane protein</topology>
    </subcellularLocation>
</comment>
<evidence type="ECO:0000256" key="8">
    <source>
        <dbReference type="SAM" id="Phobius"/>
    </source>
</evidence>
<dbReference type="PANTHER" id="PTHR12266">
    <property type="entry name" value="NA+/CA2+ K+ INDEPENDENT EXCHANGER"/>
    <property type="match status" value="1"/>
</dbReference>
<name>A0A0H2RHX8_9AGAM</name>
<proteinExistence type="inferred from homology"/>
<dbReference type="OrthoDB" id="407410at2759"/>
<dbReference type="Proteomes" id="UP000053477">
    <property type="component" value="Unassembled WGS sequence"/>
</dbReference>
<feature type="transmembrane region" description="Helical" evidence="8">
    <location>
        <begin position="640"/>
        <end position="661"/>
    </location>
</feature>
<feature type="domain" description="Sodium/calcium exchanger membrane region" evidence="9">
    <location>
        <begin position="115"/>
        <end position="254"/>
    </location>
</feature>
<keyword evidence="5 8" id="KW-1133">Transmembrane helix</keyword>
<evidence type="ECO:0000313" key="10">
    <source>
        <dbReference type="EMBL" id="KLO11555.1"/>
    </source>
</evidence>
<dbReference type="Pfam" id="PF01699">
    <property type="entry name" value="Na_Ca_ex"/>
    <property type="match status" value="2"/>
</dbReference>
<keyword evidence="3" id="KW-0813">Transport</keyword>
<feature type="transmembrane region" description="Helical" evidence="8">
    <location>
        <begin position="536"/>
        <end position="556"/>
    </location>
</feature>
<feature type="transmembrane region" description="Helical" evidence="8">
    <location>
        <begin position="730"/>
        <end position="756"/>
    </location>
</feature>
<evidence type="ECO:0000256" key="3">
    <source>
        <dbReference type="ARBA" id="ARBA00022448"/>
    </source>
</evidence>
<sequence>MLPGLPRAAFASFIIVQAIVWSHSRYGSHPRSASSLVLQRAGHLAKRSSELPLLGVNGDSEEDECAPLSYPTEEQCAHVQESCPRSETFLNIPYIQQYFCTPPQTQPFVFAGLIVWLIFLFSTLGISASDFFCPNLASIADMLGLDESVAGVTFLAFGNGSPDVFSTFSAMRADSGSLAVGELLGAASFIVSVVVGSLCIIKPFNVDKKPFLRDVGFFTVAVALLIGILWDGEIHAWEAATLIALYFLYVCVVTIGTWWDKRQLRKKELAAIVRGEYADEEIPEPQLLEPYRDDPQPRQSLELPSPSPRIRAHSSPAVPSHLGVDVHDLPPPRERGSRTPSPSPRLSAMPSFSLVGALEFRQVVTSLQHQSSGSSLDVFESPVTPFAGGHYHTRHTAPRIPNRRRISNRSLGSMHDPEANLEDPWDAALGQGMQLSQTRSPAQPPAPLPGNGAAGDTTGANMSAPAVFVQPDDESLHTPGVPRIATTPASPTSEMSLDDEHRPYVPPTRRQRVLHAIRHTVHVLFPTLHNLRSKSVLGMLASVLAAPAVLALTVTLPVHVTPRHNSATSEKHEHEFVEGDSEDRLLDFEEDGVERVLTAEDEVETEMHELKFNKWLMASQCILGPLFCVAVLCAGAEQVIWLFIAALVTGLSAAGLVIAFANRGNDPAAQMARCFMGFFVAVVWIMAIADEVVNVLKTFGFIFGLSDAIVGLTIFAVGNSLADFVANISVAAFAPAMGFAACFGGPMLNILLGVGVSGSYIIHTTGQPYTMHFSTTLFVSTVGLLSLLTATMIFVPWNGYHLPKAWGVFLVICYVIIMVVNVVTEIHKDKLL</sequence>
<evidence type="ECO:0000256" key="2">
    <source>
        <dbReference type="ARBA" id="ARBA00008170"/>
    </source>
</evidence>
<feature type="transmembrane region" description="Helical" evidence="8">
    <location>
        <begin position="615"/>
        <end position="633"/>
    </location>
</feature>
<evidence type="ECO:0000256" key="5">
    <source>
        <dbReference type="ARBA" id="ARBA00022989"/>
    </source>
</evidence>
<organism evidence="10 11">
    <name type="scientific">Schizopora paradoxa</name>
    <dbReference type="NCBI Taxonomy" id="27342"/>
    <lineage>
        <taxon>Eukaryota</taxon>
        <taxon>Fungi</taxon>
        <taxon>Dikarya</taxon>
        <taxon>Basidiomycota</taxon>
        <taxon>Agaricomycotina</taxon>
        <taxon>Agaricomycetes</taxon>
        <taxon>Hymenochaetales</taxon>
        <taxon>Schizoporaceae</taxon>
        <taxon>Schizopora</taxon>
    </lineage>
</organism>
<feature type="transmembrane region" description="Helical" evidence="8">
    <location>
        <begin position="777"/>
        <end position="799"/>
    </location>
</feature>
<keyword evidence="6 8" id="KW-0472">Membrane</keyword>
<feature type="region of interest" description="Disordered" evidence="7">
    <location>
        <begin position="434"/>
        <end position="505"/>
    </location>
</feature>
<dbReference type="InterPro" id="IPR004837">
    <property type="entry name" value="NaCa_Exmemb"/>
</dbReference>
<feature type="transmembrane region" description="Helical" evidence="8">
    <location>
        <begin position="699"/>
        <end position="718"/>
    </location>
</feature>
<dbReference type="AlphaFoldDB" id="A0A0H2RHX8"/>
<feature type="compositionally biased region" description="Low complexity" evidence="7">
    <location>
        <begin position="449"/>
        <end position="461"/>
    </location>
</feature>
<dbReference type="InterPro" id="IPR044880">
    <property type="entry name" value="NCX_ion-bd_dom_sf"/>
</dbReference>
<dbReference type="PANTHER" id="PTHR12266:SF0">
    <property type="entry name" value="MITOCHONDRIAL SODIUM_CALCIUM EXCHANGER PROTEIN"/>
    <property type="match status" value="1"/>
</dbReference>
<keyword evidence="11" id="KW-1185">Reference proteome</keyword>
<evidence type="ECO:0000256" key="4">
    <source>
        <dbReference type="ARBA" id="ARBA00022692"/>
    </source>
</evidence>
<gene>
    <name evidence="10" type="ORF">SCHPADRAFT_998804</name>
</gene>
<feature type="compositionally biased region" description="Basic and acidic residues" evidence="7">
    <location>
        <begin position="324"/>
        <end position="337"/>
    </location>
</feature>
<dbReference type="GO" id="GO:0008324">
    <property type="term" value="F:monoatomic cation transmembrane transporter activity"/>
    <property type="evidence" value="ECO:0007669"/>
    <property type="project" value="TreeGrafter"/>
</dbReference>
<feature type="transmembrane region" description="Helical" evidence="8">
    <location>
        <begin position="236"/>
        <end position="259"/>
    </location>
</feature>
<evidence type="ECO:0000256" key="6">
    <source>
        <dbReference type="ARBA" id="ARBA00023136"/>
    </source>
</evidence>
<dbReference type="GO" id="GO:0016020">
    <property type="term" value="C:membrane"/>
    <property type="evidence" value="ECO:0007669"/>
    <property type="project" value="UniProtKB-SubCell"/>
</dbReference>
<feature type="transmembrane region" description="Helical" evidence="8">
    <location>
        <begin position="211"/>
        <end position="230"/>
    </location>
</feature>
<feature type="domain" description="Sodium/calcium exchanger membrane region" evidence="9">
    <location>
        <begin position="676"/>
        <end position="822"/>
    </location>
</feature>
<feature type="region of interest" description="Disordered" evidence="7">
    <location>
        <begin position="284"/>
        <end position="347"/>
    </location>
</feature>
<dbReference type="Gene3D" id="1.20.1420.30">
    <property type="entry name" value="NCX, central ion-binding region"/>
    <property type="match status" value="2"/>
</dbReference>
<protein>
    <recommendedName>
        <fullName evidence="9">Sodium/calcium exchanger membrane region domain-containing protein</fullName>
    </recommendedName>
</protein>
<evidence type="ECO:0000256" key="1">
    <source>
        <dbReference type="ARBA" id="ARBA00004141"/>
    </source>
</evidence>
<dbReference type="GO" id="GO:0006874">
    <property type="term" value="P:intracellular calcium ion homeostasis"/>
    <property type="evidence" value="ECO:0007669"/>
    <property type="project" value="TreeGrafter"/>
</dbReference>
<dbReference type="STRING" id="27342.A0A0H2RHX8"/>
<evidence type="ECO:0000259" key="9">
    <source>
        <dbReference type="Pfam" id="PF01699"/>
    </source>
</evidence>
<feature type="transmembrane region" description="Helical" evidence="8">
    <location>
        <begin position="667"/>
        <end position="687"/>
    </location>
</feature>
<feature type="transmembrane region" description="Helical" evidence="8">
    <location>
        <begin position="108"/>
        <end position="127"/>
    </location>
</feature>
<keyword evidence="4 8" id="KW-0812">Transmembrane</keyword>
<dbReference type="EMBL" id="KQ085997">
    <property type="protein sequence ID" value="KLO11555.1"/>
    <property type="molecule type" value="Genomic_DNA"/>
</dbReference>